<keyword evidence="2" id="KW-1185">Reference proteome</keyword>
<dbReference type="OrthoDB" id="7918484at2"/>
<evidence type="ECO:0000313" key="1">
    <source>
        <dbReference type="EMBL" id="TCC06259.1"/>
    </source>
</evidence>
<dbReference type="InterPro" id="IPR050490">
    <property type="entry name" value="Bact_solute-bd_prot1"/>
</dbReference>
<comment type="caution">
    <text evidence="1">The sequence shown here is derived from an EMBL/GenBank/DDBJ whole genome shotgun (WGS) entry which is preliminary data.</text>
</comment>
<dbReference type="AlphaFoldDB" id="A0A4R0HEV3"/>
<organism evidence="1 2">
    <name type="scientific">Kribbella soli</name>
    <dbReference type="NCBI Taxonomy" id="1124743"/>
    <lineage>
        <taxon>Bacteria</taxon>
        <taxon>Bacillati</taxon>
        <taxon>Actinomycetota</taxon>
        <taxon>Actinomycetes</taxon>
        <taxon>Propionibacteriales</taxon>
        <taxon>Kribbellaceae</taxon>
        <taxon>Kribbella</taxon>
    </lineage>
</organism>
<accession>A0A4R0HEV3</accession>
<dbReference type="PANTHER" id="PTHR43649:SF12">
    <property type="entry name" value="DIACETYLCHITOBIOSE BINDING PROTEIN DASA"/>
    <property type="match status" value="1"/>
</dbReference>
<name>A0A4R0HEV3_9ACTN</name>
<dbReference type="Proteomes" id="UP000292346">
    <property type="component" value="Unassembled WGS sequence"/>
</dbReference>
<gene>
    <name evidence="1" type="ORF">E0H45_30460</name>
</gene>
<dbReference type="EMBL" id="SJJZ01000003">
    <property type="protein sequence ID" value="TCC06259.1"/>
    <property type="molecule type" value="Genomic_DNA"/>
</dbReference>
<protein>
    <submittedName>
        <fullName evidence="1">Extracellular solute-binding protein</fullName>
    </submittedName>
</protein>
<reference evidence="1 2" key="1">
    <citation type="submission" date="2019-02" db="EMBL/GenBank/DDBJ databases">
        <title>Kribbella capetownensis sp. nov. and Kribbella speibonae sp. nov., isolated from soil.</title>
        <authorList>
            <person name="Curtis S.M."/>
            <person name="Norton I."/>
            <person name="Everest G.J."/>
            <person name="Meyers P.R."/>
        </authorList>
    </citation>
    <scope>NUCLEOTIDE SEQUENCE [LARGE SCALE GENOMIC DNA]</scope>
    <source>
        <strain evidence="1 2">KCTC 29219</strain>
    </source>
</reference>
<evidence type="ECO:0000313" key="2">
    <source>
        <dbReference type="Proteomes" id="UP000292346"/>
    </source>
</evidence>
<proteinExistence type="predicted"/>
<sequence length="451" mass="47587">MPFGEEGKPMPKAGVRNRLTRRRLLGLAAVSAGAAFSGPVLTGCGKDSAKGGGGSTSLTFMNQSRGQAKALDKLVETYQKQTGVRVTIDSPGPTNFPAKLQSKSQSGDMPDVYSTLTLPEMIPYYKAGWAMNLEPKLTGEWKGNFSPIALDLTSVRAGSVSGLDAGIYSAHWEIQTMGLLLNTKTFESAGTDPKAPPATTDAWIEQLKTVSAKSGNGAFLMAASLADRFLLSHASNWLTDAEIDATLAGKASWKSDGWRKGLQLLAELRDAGVIVNKTLPGGNDDNPTVEKGFFNVQDTPAIFDASVAIGVARATAPDFTEYVSMGIPKAADGTQKPRVYGGVGKGACINPKGKNVDAAVKFVQWLTEPEQAKVFVDMVGLIPANPKVTAADLPPQVAGFASLADAIEVVPSPFSPDARTALISGVQSLVLKEKTVDQVLDDMETAQKRAK</sequence>
<dbReference type="InterPro" id="IPR006059">
    <property type="entry name" value="SBP"/>
</dbReference>
<dbReference type="Gene3D" id="3.40.190.10">
    <property type="entry name" value="Periplasmic binding protein-like II"/>
    <property type="match status" value="2"/>
</dbReference>
<dbReference type="Pfam" id="PF13416">
    <property type="entry name" value="SBP_bac_8"/>
    <property type="match status" value="1"/>
</dbReference>
<dbReference type="SUPFAM" id="SSF53850">
    <property type="entry name" value="Periplasmic binding protein-like II"/>
    <property type="match status" value="1"/>
</dbReference>
<dbReference type="PANTHER" id="PTHR43649">
    <property type="entry name" value="ARABINOSE-BINDING PROTEIN-RELATED"/>
    <property type="match status" value="1"/>
</dbReference>